<keyword evidence="1" id="KW-0472">Membrane</keyword>
<sequence length="103" mass="11918">MWTSTIYPIPSHHHRLPDAALCSVVYWMTIGWISHLCVLLACLASFLQVPSRLPYCLWPRLMLLVEMARTVHCRYCSTAQGCCQYVTCTAICDLQDRDSLRRR</sequence>
<keyword evidence="1" id="KW-0812">Transmembrane</keyword>
<protein>
    <submittedName>
        <fullName evidence="2">Uncharacterized protein</fullName>
    </submittedName>
</protein>
<feature type="transmembrane region" description="Helical" evidence="1">
    <location>
        <begin position="24"/>
        <end position="47"/>
    </location>
</feature>
<dbReference type="AlphaFoldDB" id="A0A4Q9M8Z2"/>
<dbReference type="Proteomes" id="UP000292957">
    <property type="component" value="Unassembled WGS sequence"/>
</dbReference>
<reference evidence="2" key="1">
    <citation type="submission" date="2019-01" db="EMBL/GenBank/DDBJ databases">
        <title>Draft genome sequences of three monokaryotic isolates of the white-rot basidiomycete fungus Dichomitus squalens.</title>
        <authorList>
            <consortium name="DOE Joint Genome Institute"/>
            <person name="Lopez S.C."/>
            <person name="Andreopoulos B."/>
            <person name="Pangilinan J."/>
            <person name="Lipzen A."/>
            <person name="Riley R."/>
            <person name="Ahrendt S."/>
            <person name="Ng V."/>
            <person name="Barry K."/>
            <person name="Daum C."/>
            <person name="Grigoriev I.V."/>
            <person name="Hilden K.S."/>
            <person name="Makela M.R."/>
            <person name="de Vries R.P."/>
        </authorList>
    </citation>
    <scope>NUCLEOTIDE SEQUENCE [LARGE SCALE GENOMIC DNA]</scope>
    <source>
        <strain evidence="2">OM18370.1</strain>
    </source>
</reference>
<gene>
    <name evidence="2" type="ORF">BD311DRAFT_71808</name>
</gene>
<accession>A0A4Q9M8Z2</accession>
<proteinExistence type="predicted"/>
<organism evidence="2">
    <name type="scientific">Dichomitus squalens</name>
    <dbReference type="NCBI Taxonomy" id="114155"/>
    <lineage>
        <taxon>Eukaryota</taxon>
        <taxon>Fungi</taxon>
        <taxon>Dikarya</taxon>
        <taxon>Basidiomycota</taxon>
        <taxon>Agaricomycotina</taxon>
        <taxon>Agaricomycetes</taxon>
        <taxon>Polyporales</taxon>
        <taxon>Polyporaceae</taxon>
        <taxon>Dichomitus</taxon>
    </lineage>
</organism>
<keyword evidence="1" id="KW-1133">Transmembrane helix</keyword>
<evidence type="ECO:0000256" key="1">
    <source>
        <dbReference type="SAM" id="Phobius"/>
    </source>
</evidence>
<dbReference type="EMBL" id="ML143502">
    <property type="protein sequence ID" value="TBU23545.1"/>
    <property type="molecule type" value="Genomic_DNA"/>
</dbReference>
<evidence type="ECO:0000313" key="2">
    <source>
        <dbReference type="EMBL" id="TBU23545.1"/>
    </source>
</evidence>
<name>A0A4Q9M8Z2_9APHY</name>